<organism evidence="3 4">
    <name type="scientific">Paratissierella segnis</name>
    <dbReference type="NCBI Taxonomy" id="2763679"/>
    <lineage>
        <taxon>Bacteria</taxon>
        <taxon>Bacillati</taxon>
        <taxon>Bacillota</taxon>
        <taxon>Tissierellia</taxon>
        <taxon>Tissierellales</taxon>
        <taxon>Tissierellaceae</taxon>
        <taxon>Paratissierella</taxon>
    </lineage>
</organism>
<keyword evidence="1" id="KW-0479">Metal-binding</keyword>
<proteinExistence type="predicted"/>
<dbReference type="FunFam" id="3.30.70.100:FF:000001">
    <property type="entry name" value="ATPase copper transporting beta"/>
    <property type="match status" value="1"/>
</dbReference>
<dbReference type="InterPro" id="IPR006121">
    <property type="entry name" value="HMA_dom"/>
</dbReference>
<dbReference type="Pfam" id="PF00403">
    <property type="entry name" value="HMA"/>
    <property type="match status" value="1"/>
</dbReference>
<accession>A0A926ES49</accession>
<evidence type="ECO:0000313" key="3">
    <source>
        <dbReference type="EMBL" id="MBC8587213.1"/>
    </source>
</evidence>
<dbReference type="Gene3D" id="3.30.70.100">
    <property type="match status" value="1"/>
</dbReference>
<dbReference type="AlphaFoldDB" id="A0A926ES49"/>
<gene>
    <name evidence="3" type="ORF">H8707_03015</name>
</gene>
<name>A0A926ES49_9FIRM</name>
<feature type="domain" description="HMA" evidence="2">
    <location>
        <begin position="2"/>
        <end position="68"/>
    </location>
</feature>
<evidence type="ECO:0000313" key="4">
    <source>
        <dbReference type="Proteomes" id="UP000601171"/>
    </source>
</evidence>
<protein>
    <submittedName>
        <fullName evidence="3">Heavy-metal-associated domain-containing protein</fullName>
    </submittedName>
</protein>
<dbReference type="Proteomes" id="UP000601171">
    <property type="component" value="Unassembled WGS sequence"/>
</dbReference>
<dbReference type="InterPro" id="IPR017969">
    <property type="entry name" value="Heavy-metal-associated_CS"/>
</dbReference>
<evidence type="ECO:0000256" key="1">
    <source>
        <dbReference type="ARBA" id="ARBA00022723"/>
    </source>
</evidence>
<dbReference type="SUPFAM" id="SSF55008">
    <property type="entry name" value="HMA, heavy metal-associated domain"/>
    <property type="match status" value="1"/>
</dbReference>
<dbReference type="InterPro" id="IPR036163">
    <property type="entry name" value="HMA_dom_sf"/>
</dbReference>
<dbReference type="EMBL" id="JACRTG010000008">
    <property type="protein sequence ID" value="MBC8587213.1"/>
    <property type="molecule type" value="Genomic_DNA"/>
</dbReference>
<reference evidence="3" key="1">
    <citation type="submission" date="2020-08" db="EMBL/GenBank/DDBJ databases">
        <title>Genome public.</title>
        <authorList>
            <person name="Liu C."/>
            <person name="Sun Q."/>
        </authorList>
    </citation>
    <scope>NUCLEOTIDE SEQUENCE</scope>
    <source>
        <strain evidence="3">BX21</strain>
    </source>
</reference>
<dbReference type="GO" id="GO:0046872">
    <property type="term" value="F:metal ion binding"/>
    <property type="evidence" value="ECO:0007669"/>
    <property type="project" value="UniProtKB-KW"/>
</dbReference>
<keyword evidence="4" id="KW-1185">Reference proteome</keyword>
<comment type="caution">
    <text evidence="3">The sequence shown here is derived from an EMBL/GenBank/DDBJ whole genome shotgun (WGS) entry which is preliminary data.</text>
</comment>
<dbReference type="PROSITE" id="PS01047">
    <property type="entry name" value="HMA_1"/>
    <property type="match status" value="1"/>
</dbReference>
<dbReference type="RefSeq" id="WP_262428684.1">
    <property type="nucleotide sequence ID" value="NZ_JACRTG010000008.1"/>
</dbReference>
<evidence type="ECO:0000259" key="2">
    <source>
        <dbReference type="PROSITE" id="PS50846"/>
    </source>
</evidence>
<dbReference type="CDD" id="cd00371">
    <property type="entry name" value="HMA"/>
    <property type="match status" value="1"/>
</dbReference>
<dbReference type="PROSITE" id="PS50846">
    <property type="entry name" value="HMA_2"/>
    <property type="match status" value="1"/>
</dbReference>
<sequence length="71" mass="7930">MITKIYQLETLTCPSCSAKIQGMLKKTDGVKESEVLFNSSKVKVTFDETKIESETIKGKINKLGFDVLSEK</sequence>